<evidence type="ECO:0000256" key="9">
    <source>
        <dbReference type="HAMAP-Rule" id="MF_00528"/>
    </source>
</evidence>
<evidence type="ECO:0000256" key="2">
    <source>
        <dbReference type="ARBA" id="ARBA00004496"/>
    </source>
</evidence>
<reference evidence="10" key="1">
    <citation type="journal article" date="2021" name="PeerJ">
        <title>Extensive microbial diversity within the chicken gut microbiome revealed by metagenomics and culture.</title>
        <authorList>
            <person name="Gilroy R."/>
            <person name="Ravi A."/>
            <person name="Getino M."/>
            <person name="Pursley I."/>
            <person name="Horton D.L."/>
            <person name="Alikhan N.F."/>
            <person name="Baker D."/>
            <person name="Gharbi K."/>
            <person name="Hall N."/>
            <person name="Watson M."/>
            <person name="Adriaenssens E.M."/>
            <person name="Foster-Nyarko E."/>
            <person name="Jarju S."/>
            <person name="Secka A."/>
            <person name="Antonio M."/>
            <person name="Oren A."/>
            <person name="Chaudhuri R.R."/>
            <person name="La Ragione R."/>
            <person name="Hildebrand F."/>
            <person name="Pallen M.J."/>
        </authorList>
    </citation>
    <scope>NUCLEOTIDE SEQUENCE</scope>
    <source>
        <strain evidence="10">Gambia2-208</strain>
    </source>
</reference>
<comment type="similarity">
    <text evidence="8">Belongs to the Maf family. YceF subfamily.</text>
</comment>
<dbReference type="NCBIfam" id="TIGR00172">
    <property type="entry name" value="maf"/>
    <property type="match status" value="1"/>
</dbReference>
<reference evidence="10" key="2">
    <citation type="submission" date="2021-04" db="EMBL/GenBank/DDBJ databases">
        <authorList>
            <person name="Gilroy R."/>
        </authorList>
    </citation>
    <scope>NUCLEOTIDE SEQUENCE</scope>
    <source>
        <strain evidence="10">Gambia2-208</strain>
    </source>
</reference>
<comment type="caution">
    <text evidence="10">The sequence shown here is derived from an EMBL/GenBank/DDBJ whole genome shotgun (WGS) entry which is preliminary data.</text>
</comment>
<dbReference type="GO" id="GO:0005737">
    <property type="term" value="C:cytoplasm"/>
    <property type="evidence" value="ECO:0007669"/>
    <property type="project" value="UniProtKB-SubCell"/>
</dbReference>
<comment type="catalytic activity">
    <reaction evidence="6">
        <text>N(7)-methyl-GTP + H2O = N(7)-methyl-GMP + diphosphate + H(+)</text>
        <dbReference type="Rhea" id="RHEA:58744"/>
        <dbReference type="ChEBI" id="CHEBI:15377"/>
        <dbReference type="ChEBI" id="CHEBI:15378"/>
        <dbReference type="ChEBI" id="CHEBI:33019"/>
        <dbReference type="ChEBI" id="CHEBI:58285"/>
        <dbReference type="ChEBI" id="CHEBI:87133"/>
    </reaction>
</comment>
<dbReference type="GO" id="GO:0009117">
    <property type="term" value="P:nucleotide metabolic process"/>
    <property type="evidence" value="ECO:0007669"/>
    <property type="project" value="UniProtKB-KW"/>
</dbReference>
<evidence type="ECO:0000256" key="8">
    <source>
        <dbReference type="ARBA" id="ARBA00060749"/>
    </source>
</evidence>
<evidence type="ECO:0000256" key="3">
    <source>
        <dbReference type="ARBA" id="ARBA00022490"/>
    </source>
</evidence>
<dbReference type="PIRSF" id="PIRSF006305">
    <property type="entry name" value="Maf"/>
    <property type="match status" value="1"/>
</dbReference>
<keyword evidence="4 9" id="KW-0378">Hydrolase</keyword>
<evidence type="ECO:0000256" key="1">
    <source>
        <dbReference type="ARBA" id="ARBA00001968"/>
    </source>
</evidence>
<gene>
    <name evidence="10" type="primary">maf</name>
    <name evidence="10" type="ORF">H9824_02230</name>
</gene>
<dbReference type="AlphaFoldDB" id="A0A9D1ZGV0"/>
<dbReference type="Proteomes" id="UP000886851">
    <property type="component" value="Unassembled WGS sequence"/>
</dbReference>
<evidence type="ECO:0000313" key="10">
    <source>
        <dbReference type="EMBL" id="HIY87507.1"/>
    </source>
</evidence>
<feature type="active site" description="Proton acceptor" evidence="9">
    <location>
        <position position="77"/>
    </location>
</feature>
<evidence type="ECO:0000256" key="7">
    <source>
        <dbReference type="ARBA" id="ARBA00053369"/>
    </source>
</evidence>
<sequence>MLDNLKNYRIVLASQSPRRKELLAGLGLEYETRVLPDVDESFPPELTGGDIPMYIAREKAEAYRPSLGADELLITADTIVWLDDAVLGKPADRDDALRMLRKLSGQVHDVYTGVCLTTPRWQRAFTARTEVRFSSLDEEEITWYVDHFRPFDKAGAYGVQEWIGYVAVEHISGSYFNIMGLPVQRLYREFKKIPAL</sequence>
<dbReference type="InterPro" id="IPR029001">
    <property type="entry name" value="ITPase-like_fam"/>
</dbReference>
<dbReference type="EC" id="3.6.1.9" evidence="9"/>
<comment type="caution">
    <text evidence="9">Lacks conserved residue(s) required for the propagation of feature annotation.</text>
</comment>
<name>A0A9D1ZGV0_9BACE</name>
<dbReference type="PANTHER" id="PTHR43213">
    <property type="entry name" value="BIFUNCTIONAL DTTP/UTP PYROPHOSPHATASE/METHYLTRANSFERASE PROTEIN-RELATED"/>
    <property type="match status" value="1"/>
</dbReference>
<feature type="site" description="Important for substrate specificity" evidence="9">
    <location>
        <position position="18"/>
    </location>
</feature>
<comment type="cofactor">
    <cofactor evidence="1 9">
        <name>a divalent metal cation</name>
        <dbReference type="ChEBI" id="CHEBI:60240"/>
    </cofactor>
</comment>
<comment type="function">
    <text evidence="7">Nucleoside triphosphate pyrophosphatase that hydrolyzes 7-methyl-GTP (m(7)GTP). May have a dual role in cell division arrest and in preventing the incorporation of modified nucleotides into cellular nucleic acids.</text>
</comment>
<comment type="function">
    <text evidence="9">Nucleoside triphosphate pyrophosphatase that hydrolyzes dTTP and UTP. May have a dual role in cell division arrest and in preventing the incorporation of modified nucleotides into cellular nucleic acids.</text>
</comment>
<dbReference type="SUPFAM" id="SSF52972">
    <property type="entry name" value="ITPase-like"/>
    <property type="match status" value="1"/>
</dbReference>
<feature type="site" description="Important for substrate specificity" evidence="9">
    <location>
        <position position="78"/>
    </location>
</feature>
<dbReference type="InterPro" id="IPR003697">
    <property type="entry name" value="Maf-like"/>
</dbReference>
<comment type="catalytic activity">
    <reaction evidence="9">
        <text>dTTP + H2O = dTMP + diphosphate + H(+)</text>
        <dbReference type="Rhea" id="RHEA:28534"/>
        <dbReference type="ChEBI" id="CHEBI:15377"/>
        <dbReference type="ChEBI" id="CHEBI:15378"/>
        <dbReference type="ChEBI" id="CHEBI:33019"/>
        <dbReference type="ChEBI" id="CHEBI:37568"/>
        <dbReference type="ChEBI" id="CHEBI:63528"/>
        <dbReference type="EC" id="3.6.1.9"/>
    </reaction>
</comment>
<accession>A0A9D1ZGV0</accession>
<dbReference type="Gene3D" id="3.90.950.10">
    <property type="match status" value="1"/>
</dbReference>
<dbReference type="HAMAP" id="MF_00528">
    <property type="entry name" value="Maf"/>
    <property type="match status" value="1"/>
</dbReference>
<protein>
    <recommendedName>
        <fullName evidence="9">dTTP/UTP pyrophosphatase</fullName>
        <shortName evidence="9">dTTPase/UTPase</shortName>
        <ecNumber evidence="9">3.6.1.9</ecNumber>
    </recommendedName>
    <alternativeName>
        <fullName evidence="9">Nucleoside triphosphate pyrophosphatase</fullName>
    </alternativeName>
    <alternativeName>
        <fullName evidence="9">Nucleotide pyrophosphatase</fullName>
        <shortName evidence="9">Nucleotide PPase</shortName>
    </alternativeName>
</protein>
<comment type="subcellular location">
    <subcellularLocation>
        <location evidence="2 9">Cytoplasm</location>
    </subcellularLocation>
</comment>
<comment type="similarity">
    <text evidence="9">Belongs to the Maf family. YhdE subfamily.</text>
</comment>
<dbReference type="CDD" id="cd00555">
    <property type="entry name" value="Maf"/>
    <property type="match status" value="1"/>
</dbReference>
<organism evidence="10 11">
    <name type="scientific">Candidatus Bacteroides pullicola</name>
    <dbReference type="NCBI Taxonomy" id="2838475"/>
    <lineage>
        <taxon>Bacteria</taxon>
        <taxon>Pseudomonadati</taxon>
        <taxon>Bacteroidota</taxon>
        <taxon>Bacteroidia</taxon>
        <taxon>Bacteroidales</taxon>
        <taxon>Bacteroidaceae</taxon>
        <taxon>Bacteroides</taxon>
    </lineage>
</organism>
<dbReference type="Pfam" id="PF02545">
    <property type="entry name" value="Maf"/>
    <property type="match status" value="1"/>
</dbReference>
<keyword evidence="3 9" id="KW-0963">Cytoplasm</keyword>
<dbReference type="EMBL" id="DXCV01000021">
    <property type="protein sequence ID" value="HIY87507.1"/>
    <property type="molecule type" value="Genomic_DNA"/>
</dbReference>
<evidence type="ECO:0000256" key="4">
    <source>
        <dbReference type="ARBA" id="ARBA00022801"/>
    </source>
</evidence>
<evidence type="ECO:0000256" key="5">
    <source>
        <dbReference type="ARBA" id="ARBA00023080"/>
    </source>
</evidence>
<dbReference type="FunFam" id="3.90.950.10:FF:000005">
    <property type="entry name" value="7-methyl-GTP pyrophosphatase"/>
    <property type="match status" value="1"/>
</dbReference>
<dbReference type="PANTHER" id="PTHR43213:SF5">
    <property type="entry name" value="BIFUNCTIONAL DTTP_UTP PYROPHOSPHATASE_METHYLTRANSFERASE PROTEIN-RELATED"/>
    <property type="match status" value="1"/>
</dbReference>
<proteinExistence type="inferred from homology"/>
<dbReference type="GO" id="GO:0047429">
    <property type="term" value="F:nucleoside triphosphate diphosphatase activity"/>
    <property type="evidence" value="ECO:0007669"/>
    <property type="project" value="UniProtKB-EC"/>
</dbReference>
<feature type="site" description="Important for substrate specificity" evidence="9">
    <location>
        <position position="160"/>
    </location>
</feature>
<keyword evidence="5 9" id="KW-0546">Nucleotide metabolism</keyword>
<comment type="catalytic activity">
    <reaction evidence="9">
        <text>UTP + H2O = UMP + diphosphate + H(+)</text>
        <dbReference type="Rhea" id="RHEA:29395"/>
        <dbReference type="ChEBI" id="CHEBI:15377"/>
        <dbReference type="ChEBI" id="CHEBI:15378"/>
        <dbReference type="ChEBI" id="CHEBI:33019"/>
        <dbReference type="ChEBI" id="CHEBI:46398"/>
        <dbReference type="ChEBI" id="CHEBI:57865"/>
        <dbReference type="EC" id="3.6.1.9"/>
    </reaction>
</comment>
<evidence type="ECO:0000313" key="11">
    <source>
        <dbReference type="Proteomes" id="UP000886851"/>
    </source>
</evidence>
<evidence type="ECO:0000256" key="6">
    <source>
        <dbReference type="ARBA" id="ARBA00050213"/>
    </source>
</evidence>